<evidence type="ECO:0000313" key="4">
    <source>
        <dbReference type="Proteomes" id="UP000887540"/>
    </source>
</evidence>
<feature type="domain" description="Tyrosinase copper-binding" evidence="3">
    <location>
        <begin position="22"/>
        <end position="211"/>
    </location>
</feature>
<keyword evidence="4" id="KW-1185">Reference proteome</keyword>
<proteinExistence type="predicted"/>
<accession>A0A914CMU8</accession>
<name>A0A914CMU8_9BILA</name>
<dbReference type="InterPro" id="IPR002227">
    <property type="entry name" value="Tyrosinase_Cu-bd"/>
</dbReference>
<evidence type="ECO:0000256" key="1">
    <source>
        <dbReference type="ARBA" id="ARBA00022723"/>
    </source>
</evidence>
<evidence type="ECO:0000256" key="2">
    <source>
        <dbReference type="ARBA" id="ARBA00023008"/>
    </source>
</evidence>
<dbReference type="GO" id="GO:0046872">
    <property type="term" value="F:metal ion binding"/>
    <property type="evidence" value="ECO:0007669"/>
    <property type="project" value="UniProtKB-KW"/>
</dbReference>
<dbReference type="PANTHER" id="PTHR11474:SF126">
    <property type="entry name" value="TYROSINASE-LIKE PROTEIN TYR-1-RELATED"/>
    <property type="match status" value="1"/>
</dbReference>
<dbReference type="SUPFAM" id="SSF48056">
    <property type="entry name" value="Di-copper centre-containing domain"/>
    <property type="match status" value="1"/>
</dbReference>
<evidence type="ECO:0000259" key="3">
    <source>
        <dbReference type="Pfam" id="PF00264"/>
    </source>
</evidence>
<dbReference type="PRINTS" id="PR00092">
    <property type="entry name" value="TYROSINASE"/>
</dbReference>
<protein>
    <submittedName>
        <fullName evidence="5">Tyrosinase copper-binding domain-containing protein</fullName>
    </submittedName>
</protein>
<dbReference type="WBParaSite" id="ACRNAN_scaffold1234.g29801.t1">
    <property type="protein sequence ID" value="ACRNAN_scaffold1234.g29801.t1"/>
    <property type="gene ID" value="ACRNAN_scaffold1234.g29801"/>
</dbReference>
<dbReference type="InterPro" id="IPR050316">
    <property type="entry name" value="Tyrosinase/Hemocyanin"/>
</dbReference>
<organism evidence="4 5">
    <name type="scientific">Acrobeloides nanus</name>
    <dbReference type="NCBI Taxonomy" id="290746"/>
    <lineage>
        <taxon>Eukaryota</taxon>
        <taxon>Metazoa</taxon>
        <taxon>Ecdysozoa</taxon>
        <taxon>Nematoda</taxon>
        <taxon>Chromadorea</taxon>
        <taxon>Rhabditida</taxon>
        <taxon>Tylenchina</taxon>
        <taxon>Cephalobomorpha</taxon>
        <taxon>Cephaloboidea</taxon>
        <taxon>Cephalobidae</taxon>
        <taxon>Acrobeloides</taxon>
    </lineage>
</organism>
<dbReference type="GO" id="GO:0016491">
    <property type="term" value="F:oxidoreductase activity"/>
    <property type="evidence" value="ECO:0007669"/>
    <property type="project" value="InterPro"/>
</dbReference>
<reference evidence="5" key="1">
    <citation type="submission" date="2022-11" db="UniProtKB">
        <authorList>
            <consortium name="WormBaseParasite"/>
        </authorList>
    </citation>
    <scope>IDENTIFICATION</scope>
</reference>
<dbReference type="Pfam" id="PF00264">
    <property type="entry name" value="Tyrosinase"/>
    <property type="match status" value="1"/>
</dbReference>
<evidence type="ECO:0000313" key="5">
    <source>
        <dbReference type="WBParaSite" id="ACRNAN_scaffold1234.g29801.t1"/>
    </source>
</evidence>
<dbReference type="Gene3D" id="1.10.1280.10">
    <property type="entry name" value="Di-copper center containing domain from catechol oxidase"/>
    <property type="match status" value="1"/>
</dbReference>
<dbReference type="InterPro" id="IPR008922">
    <property type="entry name" value="Di-copper_centre_dom_sf"/>
</dbReference>
<sequence>MLSDNERTRYHNALRKLKNSQLYDRFAYWHYQYAQEGGAHQGPAFAPWHREFINRYEIALKEFDPTVSLPYWDSVLDQNLPNPLDSILWTDDFAGRTYDIGYVNTGSFGDWKTIAVNNRDPVPDKTDPEFQNYNRILGGTKIKRLFNTTGQLFTEEIVQGILTNNSIHRILTSPTAREGCSVKMRWTNELPYSLEVAHGTIHNYIGGDFGNPTPEEQENSYPQPSIFCHTPAHYLSNPMYPFYDENNLPLKNSDGLSNIYSEFYQYEPRPMCNEFTLNCGSKYLFCDRSHGLLRCASKIKLGGNCTGFTNGEDACFRGHCENGVCVAGGGSEFDPFQQEAWSSHFVPSSEDGGDMPGTK</sequence>
<dbReference type="Proteomes" id="UP000887540">
    <property type="component" value="Unplaced"/>
</dbReference>
<dbReference type="AlphaFoldDB" id="A0A914CMU8"/>
<keyword evidence="2" id="KW-0186">Copper</keyword>
<keyword evidence="1" id="KW-0479">Metal-binding</keyword>
<dbReference type="PANTHER" id="PTHR11474">
    <property type="entry name" value="TYROSINASE FAMILY MEMBER"/>
    <property type="match status" value="1"/>
</dbReference>